<dbReference type="Gene3D" id="3.40.50.720">
    <property type="entry name" value="NAD(P)-binding Rossmann-like Domain"/>
    <property type="match status" value="1"/>
</dbReference>
<organism evidence="3 4">
    <name type="scientific">Microvirga lotononidis</name>
    <dbReference type="NCBI Taxonomy" id="864069"/>
    <lineage>
        <taxon>Bacteria</taxon>
        <taxon>Pseudomonadati</taxon>
        <taxon>Pseudomonadota</taxon>
        <taxon>Alphaproteobacteria</taxon>
        <taxon>Hyphomicrobiales</taxon>
        <taxon>Methylobacteriaceae</taxon>
        <taxon>Microvirga</taxon>
    </lineage>
</organism>
<dbReference type="OrthoDB" id="9771302at2"/>
<dbReference type="AlphaFoldDB" id="I4YR85"/>
<dbReference type="Pfam" id="PF13460">
    <property type="entry name" value="NAD_binding_10"/>
    <property type="match status" value="1"/>
</dbReference>
<evidence type="ECO:0000256" key="1">
    <source>
        <dbReference type="ARBA" id="ARBA00022857"/>
    </source>
</evidence>
<evidence type="ECO:0000259" key="2">
    <source>
        <dbReference type="Pfam" id="PF13460"/>
    </source>
</evidence>
<protein>
    <submittedName>
        <fullName evidence="3">Putative nucleoside-diphosphate sugar epimerase</fullName>
    </submittedName>
</protein>
<dbReference type="PATRIC" id="fig|864069.3.peg.3278"/>
<proteinExistence type="predicted"/>
<accession>I4YR85</accession>
<gene>
    <name evidence="3" type="ORF">MicloDRAFT_00030260</name>
</gene>
<dbReference type="HOGENOM" id="CLU_007383_5_2_5"/>
<keyword evidence="4" id="KW-1185">Reference proteome</keyword>
<dbReference type="InterPro" id="IPR016040">
    <property type="entry name" value="NAD(P)-bd_dom"/>
</dbReference>
<dbReference type="STRING" id="864069.MicloDRAFT_00030260"/>
<feature type="domain" description="NAD(P)-binding" evidence="2">
    <location>
        <begin position="7"/>
        <end position="176"/>
    </location>
</feature>
<evidence type="ECO:0000313" key="3">
    <source>
        <dbReference type="EMBL" id="EIM26477.1"/>
    </source>
</evidence>
<dbReference type="eggNOG" id="COG0702">
    <property type="taxonomic scope" value="Bacteria"/>
</dbReference>
<evidence type="ECO:0000313" key="4">
    <source>
        <dbReference type="Proteomes" id="UP000003947"/>
    </source>
</evidence>
<dbReference type="SUPFAM" id="SSF51735">
    <property type="entry name" value="NAD(P)-binding Rossmann-fold domains"/>
    <property type="match status" value="1"/>
</dbReference>
<name>I4YR85_9HYPH</name>
<sequence length="251" mass="26594">MKIVINGGTGLIGSKTVARLRDSGHDVVAASPQGGVNSVTGEGVTEAVKGAQVVVDLSNSPSFEDAAVLDFFRRSTVNLIAAAKASGAKHYIALSVVGTERLQASGYFRAKMVQEELIRNSGLAYTIVHATQFFEFLGAIANSSKADEKVVVPAALIQPIASDDVAEVMAEVALQPPRNGILEIAGPERFRMRDLIARYLTATGDSRIVEASTEVPYFGAKLEEGTLVSNGTPRLGKIDFLQWFGSRAKAA</sequence>
<dbReference type="InterPro" id="IPR051164">
    <property type="entry name" value="NmrA-like_oxidored"/>
</dbReference>
<dbReference type="InterPro" id="IPR036291">
    <property type="entry name" value="NAD(P)-bd_dom_sf"/>
</dbReference>
<dbReference type="PANTHER" id="PTHR42748:SF3">
    <property type="entry name" value="BLL4366 PROTEIN"/>
    <property type="match status" value="1"/>
</dbReference>
<dbReference type="PANTHER" id="PTHR42748">
    <property type="entry name" value="NITROGEN METABOLITE REPRESSION PROTEIN NMRA FAMILY MEMBER"/>
    <property type="match status" value="1"/>
</dbReference>
<reference evidence="3 4" key="1">
    <citation type="submission" date="2012-02" db="EMBL/GenBank/DDBJ databases">
        <title>Improved High-Quality Draft sequence of Microvirga sp. WSM3557.</title>
        <authorList>
            <consortium name="US DOE Joint Genome Institute"/>
            <person name="Lucas S."/>
            <person name="Han J."/>
            <person name="Lapidus A."/>
            <person name="Cheng J.-F."/>
            <person name="Goodwin L."/>
            <person name="Pitluck S."/>
            <person name="Peters L."/>
            <person name="Zhang X."/>
            <person name="Detter J.C."/>
            <person name="Han C."/>
            <person name="Tapia R."/>
            <person name="Land M."/>
            <person name="Hauser L."/>
            <person name="Kyrpides N."/>
            <person name="Ivanova N."/>
            <person name="Pagani I."/>
            <person name="Brau L."/>
            <person name="Yates R."/>
            <person name="O'Hara G."/>
            <person name="Rui T."/>
            <person name="Howieson J."/>
            <person name="Reeve W."/>
            <person name="Woyke T."/>
        </authorList>
    </citation>
    <scope>NUCLEOTIDE SEQUENCE [LARGE SCALE GENOMIC DNA]</scope>
    <source>
        <strain evidence="3 4">WSM3557</strain>
    </source>
</reference>
<dbReference type="RefSeq" id="WP_009762528.1">
    <property type="nucleotide sequence ID" value="NZ_CP141050.1"/>
</dbReference>
<dbReference type="Proteomes" id="UP000003947">
    <property type="component" value="Unassembled WGS sequence"/>
</dbReference>
<keyword evidence="1" id="KW-0521">NADP</keyword>
<dbReference type="EMBL" id="JH660645">
    <property type="protein sequence ID" value="EIM26477.1"/>
    <property type="molecule type" value="Genomic_DNA"/>
</dbReference>